<feature type="coiled-coil region" evidence="1">
    <location>
        <begin position="54"/>
        <end position="88"/>
    </location>
</feature>
<dbReference type="RefSeq" id="XP_033680106.1">
    <property type="nucleotide sequence ID" value="XM_033827077.1"/>
</dbReference>
<feature type="compositionally biased region" description="Polar residues" evidence="2">
    <location>
        <begin position="9"/>
        <end position="18"/>
    </location>
</feature>
<protein>
    <submittedName>
        <fullName evidence="3">Uncharacterized protein</fullName>
    </submittedName>
</protein>
<keyword evidence="1" id="KW-0175">Coiled coil</keyword>
<dbReference type="AlphaFoldDB" id="A0A6A6I570"/>
<accession>A0A6A6I570</accession>
<evidence type="ECO:0000313" key="4">
    <source>
        <dbReference type="Proteomes" id="UP000800094"/>
    </source>
</evidence>
<organism evidence="3 4">
    <name type="scientific">Trematosphaeria pertusa</name>
    <dbReference type="NCBI Taxonomy" id="390896"/>
    <lineage>
        <taxon>Eukaryota</taxon>
        <taxon>Fungi</taxon>
        <taxon>Dikarya</taxon>
        <taxon>Ascomycota</taxon>
        <taxon>Pezizomycotina</taxon>
        <taxon>Dothideomycetes</taxon>
        <taxon>Pleosporomycetidae</taxon>
        <taxon>Pleosporales</taxon>
        <taxon>Massarineae</taxon>
        <taxon>Trematosphaeriaceae</taxon>
        <taxon>Trematosphaeria</taxon>
    </lineage>
</organism>
<feature type="region of interest" description="Disordered" evidence="2">
    <location>
        <begin position="1"/>
        <end position="24"/>
    </location>
</feature>
<name>A0A6A6I570_9PLEO</name>
<sequence length="156" mass="18001">MPNLVLTRSIGSSSNDQIPSDGRFNRETLLSRQLHDEDELEEQMATIRRLHHYIDKLNGEIRQLAECTAMLEREKERLQNRIRTVESQIEANVGSQMPGDAGVQDKSQAIAVFQHEHQVQEMQDNHQAVYEQLVERQSAEQLQAEQRQAEQRQAGQ</sequence>
<dbReference type="GeneID" id="54580407"/>
<evidence type="ECO:0000313" key="3">
    <source>
        <dbReference type="EMBL" id="KAF2245102.1"/>
    </source>
</evidence>
<evidence type="ECO:0000256" key="2">
    <source>
        <dbReference type="SAM" id="MobiDB-lite"/>
    </source>
</evidence>
<gene>
    <name evidence="3" type="ORF">BU26DRAFT_508442</name>
</gene>
<reference evidence="3" key="1">
    <citation type="journal article" date="2020" name="Stud. Mycol.">
        <title>101 Dothideomycetes genomes: a test case for predicting lifestyles and emergence of pathogens.</title>
        <authorList>
            <person name="Haridas S."/>
            <person name="Albert R."/>
            <person name="Binder M."/>
            <person name="Bloem J."/>
            <person name="Labutti K."/>
            <person name="Salamov A."/>
            <person name="Andreopoulos B."/>
            <person name="Baker S."/>
            <person name="Barry K."/>
            <person name="Bills G."/>
            <person name="Bluhm B."/>
            <person name="Cannon C."/>
            <person name="Castanera R."/>
            <person name="Culley D."/>
            <person name="Daum C."/>
            <person name="Ezra D."/>
            <person name="Gonzalez J."/>
            <person name="Henrissat B."/>
            <person name="Kuo A."/>
            <person name="Liang C."/>
            <person name="Lipzen A."/>
            <person name="Lutzoni F."/>
            <person name="Magnuson J."/>
            <person name="Mondo S."/>
            <person name="Nolan M."/>
            <person name="Ohm R."/>
            <person name="Pangilinan J."/>
            <person name="Park H.-J."/>
            <person name="Ramirez L."/>
            <person name="Alfaro M."/>
            <person name="Sun H."/>
            <person name="Tritt A."/>
            <person name="Yoshinaga Y."/>
            <person name="Zwiers L.-H."/>
            <person name="Turgeon B."/>
            <person name="Goodwin S."/>
            <person name="Spatafora J."/>
            <person name="Crous P."/>
            <person name="Grigoriev I."/>
        </authorList>
    </citation>
    <scope>NUCLEOTIDE SEQUENCE</scope>
    <source>
        <strain evidence="3">CBS 122368</strain>
    </source>
</reference>
<evidence type="ECO:0000256" key="1">
    <source>
        <dbReference type="SAM" id="Coils"/>
    </source>
</evidence>
<dbReference type="Proteomes" id="UP000800094">
    <property type="component" value="Unassembled WGS sequence"/>
</dbReference>
<proteinExistence type="predicted"/>
<dbReference type="EMBL" id="ML987201">
    <property type="protein sequence ID" value="KAF2245102.1"/>
    <property type="molecule type" value="Genomic_DNA"/>
</dbReference>
<keyword evidence="4" id="KW-1185">Reference proteome</keyword>